<evidence type="ECO:0000313" key="3">
    <source>
        <dbReference type="EMBL" id="CAF3559389.1"/>
    </source>
</evidence>
<reference evidence="1" key="1">
    <citation type="submission" date="2021-02" db="EMBL/GenBank/DDBJ databases">
        <authorList>
            <person name="Nowell W R."/>
        </authorList>
    </citation>
    <scope>NUCLEOTIDE SEQUENCE</scope>
</reference>
<dbReference type="Proteomes" id="UP000663854">
    <property type="component" value="Unassembled WGS sequence"/>
</dbReference>
<comment type="caution">
    <text evidence="1">The sequence shown here is derived from an EMBL/GenBank/DDBJ whole genome shotgun (WGS) entry which is preliminary data.</text>
</comment>
<dbReference type="Proteomes" id="UP000663874">
    <property type="component" value="Unassembled WGS sequence"/>
</dbReference>
<evidence type="ECO:0000313" key="1">
    <source>
        <dbReference type="EMBL" id="CAF1088894.1"/>
    </source>
</evidence>
<dbReference type="OrthoDB" id="10044805at2759"/>
<accession>A0A814N7D8</accession>
<organism evidence="1 5">
    <name type="scientific">Rotaria sordida</name>
    <dbReference type="NCBI Taxonomy" id="392033"/>
    <lineage>
        <taxon>Eukaryota</taxon>
        <taxon>Metazoa</taxon>
        <taxon>Spiralia</taxon>
        <taxon>Gnathifera</taxon>
        <taxon>Rotifera</taxon>
        <taxon>Eurotatoria</taxon>
        <taxon>Bdelloidea</taxon>
        <taxon>Philodinida</taxon>
        <taxon>Philodinidae</taxon>
        <taxon>Rotaria</taxon>
    </lineage>
</organism>
<sequence>MSECENVRVGREFLQSNAWPEVLRNVNHDRCYCNRCYPTSSRDTYIVGGKTYVIARGWTRFGVYVDEPFAKHHDVWKTWANCYHGTSIENAKSIVAHRQLLLPRDTTMEGEKLEIREGHIPGEYYFFTTPTIRYAALDCYAHTYEFTSPKNKQVYKIQLPDLQHVRIAELLIPT</sequence>
<protein>
    <submittedName>
        <fullName evidence="1">Uncharacterized protein</fullName>
    </submittedName>
</protein>
<dbReference type="AlphaFoldDB" id="A0A814N7D8"/>
<dbReference type="EMBL" id="CAJNOO010001064">
    <property type="protein sequence ID" value="CAF1088894.1"/>
    <property type="molecule type" value="Genomic_DNA"/>
</dbReference>
<dbReference type="EMBL" id="CAJOAX010000291">
    <property type="protein sequence ID" value="CAF3559389.1"/>
    <property type="molecule type" value="Genomic_DNA"/>
</dbReference>
<dbReference type="EMBL" id="CAJNOH010000705">
    <property type="protein sequence ID" value="CAF1107982.1"/>
    <property type="molecule type" value="Genomic_DNA"/>
</dbReference>
<evidence type="ECO:0000313" key="4">
    <source>
        <dbReference type="EMBL" id="CAF3786665.1"/>
    </source>
</evidence>
<dbReference type="EMBL" id="CAJOBE010001936">
    <property type="protein sequence ID" value="CAF3786665.1"/>
    <property type="molecule type" value="Genomic_DNA"/>
</dbReference>
<evidence type="ECO:0000313" key="2">
    <source>
        <dbReference type="EMBL" id="CAF1107982.1"/>
    </source>
</evidence>
<gene>
    <name evidence="4" type="ORF">FNK824_LOCUS14199</name>
    <name evidence="3" type="ORF">OTI717_LOCUS4721</name>
    <name evidence="2" type="ORF">PYM288_LOCUS20033</name>
    <name evidence="1" type="ORF">RFH988_LOCUS18695</name>
</gene>
<evidence type="ECO:0000313" key="5">
    <source>
        <dbReference type="Proteomes" id="UP000663882"/>
    </source>
</evidence>
<proteinExistence type="predicted"/>
<dbReference type="Proteomes" id="UP000663882">
    <property type="component" value="Unassembled WGS sequence"/>
</dbReference>
<name>A0A814N7D8_9BILA</name>
<dbReference type="Proteomes" id="UP000663823">
    <property type="component" value="Unassembled WGS sequence"/>
</dbReference>